<keyword evidence="4" id="KW-1133">Transmembrane helix</keyword>
<protein>
    <submittedName>
        <fullName evidence="8">Photosystem II protein Y</fullName>
    </submittedName>
</protein>
<organism evidence="8">
    <name type="scientific">Synura uvella</name>
    <dbReference type="NCBI Taxonomy" id="52557"/>
    <lineage>
        <taxon>Eukaryota</taxon>
        <taxon>Sar</taxon>
        <taxon>Stramenopiles</taxon>
        <taxon>Ochrophyta</taxon>
        <taxon>Synurophyceae</taxon>
        <taxon>Synurales</taxon>
        <taxon>Mallomonadaceae</taxon>
        <taxon>Synura</taxon>
    </lineage>
</organism>
<dbReference type="GO" id="GO:0015979">
    <property type="term" value="P:photosynthesis"/>
    <property type="evidence" value="ECO:0007669"/>
    <property type="project" value="UniProtKB-KW"/>
</dbReference>
<dbReference type="AlphaFoldDB" id="A0A3G2QZ90"/>
<evidence type="ECO:0000313" key="8">
    <source>
        <dbReference type="EMBL" id="AYO28458.1"/>
    </source>
</evidence>
<sequence length="34" mass="3855">MIKILLTFTPVLIAASWALYNIFFLIKKSIPSSN</sequence>
<evidence type="ECO:0000256" key="6">
    <source>
        <dbReference type="ARBA" id="ARBA00023136"/>
    </source>
</evidence>
<comment type="subcellular location">
    <subcellularLocation>
        <location evidence="1">Membrane</location>
    </subcellularLocation>
</comment>
<keyword evidence="8" id="KW-0934">Plastid</keyword>
<dbReference type="GeneID" id="38571788"/>
<reference evidence="8" key="1">
    <citation type="submission" date="2018-08" db="EMBL/GenBank/DDBJ databases">
        <title>Comparative Plastid Genomics of Synurophyceae: Evolutionary Evidence of Lateral Gene Transfer and Inverted Repeat Dynamics.</title>
        <authorList>
            <person name="Kim J.I."/>
            <person name="Shin H."/>
            <person name="Skaloud P."/>
            <person name="Jung J."/>
            <person name="Yoon H.S."/>
            <person name="Archibald J.M."/>
            <person name="Shin W."/>
        </authorList>
    </citation>
    <scope>NUCLEOTIDE SEQUENCE</scope>
    <source>
        <strain evidence="8">FBCC200023</strain>
    </source>
</reference>
<evidence type="ECO:0000256" key="4">
    <source>
        <dbReference type="ARBA" id="ARBA00022989"/>
    </source>
</evidence>
<keyword evidence="7" id="KW-0604">Photosystem II</keyword>
<keyword evidence="6" id="KW-0472">Membrane</keyword>
<dbReference type="Pfam" id="PF06298">
    <property type="entry name" value="PsbY"/>
    <property type="match status" value="1"/>
</dbReference>
<dbReference type="EMBL" id="MH795130">
    <property type="protein sequence ID" value="AYO28458.1"/>
    <property type="molecule type" value="Genomic_DNA"/>
</dbReference>
<dbReference type="GO" id="GO:0009523">
    <property type="term" value="C:photosystem II"/>
    <property type="evidence" value="ECO:0007669"/>
    <property type="project" value="UniProtKB-KW"/>
</dbReference>
<keyword evidence="3" id="KW-0812">Transmembrane</keyword>
<evidence type="ECO:0000256" key="5">
    <source>
        <dbReference type="ARBA" id="ARBA00023078"/>
    </source>
</evidence>
<evidence type="ECO:0000256" key="1">
    <source>
        <dbReference type="ARBA" id="ARBA00004370"/>
    </source>
</evidence>
<dbReference type="GO" id="GO:0030145">
    <property type="term" value="F:manganese ion binding"/>
    <property type="evidence" value="ECO:0007669"/>
    <property type="project" value="InterPro"/>
</dbReference>
<dbReference type="GeneID" id="38571785"/>
<dbReference type="RefSeq" id="YP_009545304.1">
    <property type="nucleotide sequence ID" value="NC_040134.1"/>
</dbReference>
<proteinExistence type="predicted"/>
<evidence type="ECO:0000256" key="3">
    <source>
        <dbReference type="ARBA" id="ARBA00022692"/>
    </source>
</evidence>
<accession>A0A3G2QZ90</accession>
<name>A0A3G2QZ90_9STRA</name>
<dbReference type="EMBL" id="MH795130">
    <property type="protein sequence ID" value="AYO28455.1"/>
    <property type="molecule type" value="Genomic_DNA"/>
</dbReference>
<geneLocation type="plastid" evidence="8"/>
<dbReference type="InterPro" id="IPR009388">
    <property type="entry name" value="PSII_PsbY"/>
</dbReference>
<keyword evidence="5" id="KW-0793">Thylakoid</keyword>
<dbReference type="RefSeq" id="YP_009545301.1">
    <property type="nucleotide sequence ID" value="NC_040134.1"/>
</dbReference>
<keyword evidence="2" id="KW-0602">Photosynthesis</keyword>
<evidence type="ECO:0000256" key="2">
    <source>
        <dbReference type="ARBA" id="ARBA00022531"/>
    </source>
</evidence>
<gene>
    <name evidence="8" type="primary">psbY</name>
</gene>
<evidence type="ECO:0000256" key="7">
    <source>
        <dbReference type="ARBA" id="ARBA00023276"/>
    </source>
</evidence>